<keyword evidence="1" id="KW-0732">Signal</keyword>
<dbReference type="GeneID" id="28248386"/>
<accession>A0A1B0ZYE4</accession>
<evidence type="ECO:0000313" key="3">
    <source>
        <dbReference type="Proteomes" id="UP000013243"/>
    </source>
</evidence>
<dbReference type="KEGG" id="rmb:K529_001100"/>
<protein>
    <recommendedName>
        <fullName evidence="4">Lipoprotein</fullName>
    </recommendedName>
</protein>
<feature type="chain" id="PRO_5008518213" description="Lipoprotein" evidence="1">
    <location>
        <begin position="23"/>
        <end position="230"/>
    </location>
</feature>
<dbReference type="Proteomes" id="UP000013243">
    <property type="component" value="Chromosome"/>
</dbReference>
<dbReference type="EMBL" id="CP015230">
    <property type="protein sequence ID" value="ANP39349.1"/>
    <property type="molecule type" value="Genomic_DNA"/>
</dbReference>
<evidence type="ECO:0000313" key="2">
    <source>
        <dbReference type="EMBL" id="ANP39349.1"/>
    </source>
</evidence>
<proteinExistence type="predicted"/>
<sequence>MFRARRSLCALFCLTLAAGCMSDDISGSNQIGDSPEGRAALMGAIEPGRTTISEVIALYGKPVAKNPQGGRNMQANFASYSGTSGYSAVQYNADTGVIYRVENYRFDAAEQRYVLEARKDSSGTGRSATPNTPPVAQAKAQVIVSNATPFALTSVSISPCGKRTPDAMAPKETIEPGQTRAFAVQPGCYDYHVWGYELGRLLGEVSVTGGTVNVGSSAKETVTITSALKK</sequence>
<evidence type="ECO:0000256" key="1">
    <source>
        <dbReference type="SAM" id="SignalP"/>
    </source>
</evidence>
<dbReference type="RefSeq" id="WP_005621820.1">
    <property type="nucleotide sequence ID" value="NZ_CP015230.1"/>
</dbReference>
<organism evidence="2 3">
    <name type="scientific">Tritonibacter mobilis F1926</name>
    <dbReference type="NCBI Taxonomy" id="1265309"/>
    <lineage>
        <taxon>Bacteria</taxon>
        <taxon>Pseudomonadati</taxon>
        <taxon>Pseudomonadota</taxon>
        <taxon>Alphaproteobacteria</taxon>
        <taxon>Rhodobacterales</taxon>
        <taxon>Paracoccaceae</taxon>
        <taxon>Tritonibacter</taxon>
    </lineage>
</organism>
<gene>
    <name evidence="2" type="ORF">K529_001100</name>
</gene>
<evidence type="ECO:0008006" key="4">
    <source>
        <dbReference type="Google" id="ProtNLM"/>
    </source>
</evidence>
<name>A0A1B0ZYE4_9RHOB</name>
<dbReference type="AlphaFoldDB" id="A0A1B0ZYE4"/>
<feature type="signal peptide" evidence="1">
    <location>
        <begin position="1"/>
        <end position="22"/>
    </location>
</feature>
<reference evidence="2 3" key="1">
    <citation type="journal article" date="2016" name="ISME J.">
        <title>Global occurrence and heterogeneity of the Roseobacter-clade species Ruegeria mobilis.</title>
        <authorList>
            <person name="Sonnenschein E."/>
            <person name="Gram L."/>
        </authorList>
    </citation>
    <scope>NUCLEOTIDE SEQUENCE [LARGE SCALE GENOMIC DNA]</scope>
    <source>
        <strain evidence="2 3">F1926</strain>
    </source>
</reference>
<dbReference type="PROSITE" id="PS51257">
    <property type="entry name" value="PROKAR_LIPOPROTEIN"/>
    <property type="match status" value="1"/>
</dbReference>